<keyword evidence="1" id="KW-0539">Nucleus</keyword>
<name>A0A317XY54_9BASI</name>
<dbReference type="Gene3D" id="1.20.58.2050">
    <property type="match status" value="1"/>
</dbReference>
<evidence type="ECO:0000256" key="2">
    <source>
        <dbReference type="SAM" id="MobiDB-lite"/>
    </source>
</evidence>
<gene>
    <name evidence="4" type="ORF">BCV70DRAFT_196940</name>
</gene>
<keyword evidence="5" id="KW-1185">Reference proteome</keyword>
<evidence type="ECO:0000313" key="4">
    <source>
        <dbReference type="EMBL" id="PWZ02693.1"/>
    </source>
</evidence>
<dbReference type="AlphaFoldDB" id="A0A317XY54"/>
<evidence type="ECO:0000256" key="1">
    <source>
        <dbReference type="RuleBase" id="RU367161"/>
    </source>
</evidence>
<dbReference type="SUPFAM" id="SSF160059">
    <property type="entry name" value="PriA/YqbF domain"/>
    <property type="match status" value="1"/>
</dbReference>
<dbReference type="InterPro" id="IPR038437">
    <property type="entry name" value="GINS_Psf3_sf"/>
</dbReference>
<accession>A0A317XY54</accession>
<comment type="similarity">
    <text evidence="1">Belongs to the GINS3/PSF3 family.</text>
</comment>
<comment type="subcellular location">
    <subcellularLocation>
        <location evidence="1">Nucleus</location>
    </subcellularLocation>
</comment>
<comment type="subunit">
    <text evidence="1">Component of the GINS complex.</text>
</comment>
<comment type="function">
    <text evidence="1">The GINS complex plays an essential role in the initiation of DNA replication.</text>
</comment>
<reference evidence="4 5" key="1">
    <citation type="journal article" date="2018" name="Mol. Biol. Evol.">
        <title>Broad Genomic Sampling Reveals a Smut Pathogenic Ancestry of the Fungal Clade Ustilaginomycotina.</title>
        <authorList>
            <person name="Kijpornyongpan T."/>
            <person name="Mondo S.J."/>
            <person name="Barry K."/>
            <person name="Sandor L."/>
            <person name="Lee J."/>
            <person name="Lipzen A."/>
            <person name="Pangilinan J."/>
            <person name="LaButti K."/>
            <person name="Hainaut M."/>
            <person name="Henrissat B."/>
            <person name="Grigoriev I.V."/>
            <person name="Spatafora J.W."/>
            <person name="Aime M.C."/>
        </authorList>
    </citation>
    <scope>NUCLEOTIDE SEQUENCE [LARGE SCALE GENOMIC DNA]</scope>
    <source>
        <strain evidence="4 5">MCA 3645</strain>
    </source>
</reference>
<dbReference type="GO" id="GO:1902975">
    <property type="term" value="P:mitotic DNA replication initiation"/>
    <property type="evidence" value="ECO:0007669"/>
    <property type="project" value="TreeGrafter"/>
</dbReference>
<dbReference type="EMBL" id="KZ819188">
    <property type="protein sequence ID" value="PWZ02693.1"/>
    <property type="molecule type" value="Genomic_DNA"/>
</dbReference>
<proteinExistence type="inferred from homology"/>
<dbReference type="CDD" id="cd11713">
    <property type="entry name" value="GINS_A_psf3"/>
    <property type="match status" value="1"/>
</dbReference>
<dbReference type="InterPro" id="IPR010492">
    <property type="entry name" value="GINS_Psf3"/>
</dbReference>
<dbReference type="Pfam" id="PF22466">
    <property type="entry name" value="PSF3_N"/>
    <property type="match status" value="1"/>
</dbReference>
<dbReference type="CDD" id="cd21693">
    <property type="entry name" value="GINS_B_Psf3"/>
    <property type="match status" value="1"/>
</dbReference>
<feature type="domain" description="DNA replication complex GINS protein PSF3 N-terminal" evidence="3">
    <location>
        <begin position="6"/>
        <end position="57"/>
    </location>
</feature>
<dbReference type="InterPro" id="IPR036224">
    <property type="entry name" value="GINS_bundle-like_dom_sf"/>
</dbReference>
<dbReference type="STRING" id="1882483.A0A317XY54"/>
<evidence type="ECO:0000259" key="3">
    <source>
        <dbReference type="Pfam" id="PF22466"/>
    </source>
</evidence>
<dbReference type="GO" id="GO:0000811">
    <property type="term" value="C:GINS complex"/>
    <property type="evidence" value="ECO:0007669"/>
    <property type="project" value="UniProtKB-UniRule"/>
</dbReference>
<organism evidence="4 5">
    <name type="scientific">Testicularia cyperi</name>
    <dbReference type="NCBI Taxonomy" id="1882483"/>
    <lineage>
        <taxon>Eukaryota</taxon>
        <taxon>Fungi</taxon>
        <taxon>Dikarya</taxon>
        <taxon>Basidiomycota</taxon>
        <taxon>Ustilaginomycotina</taxon>
        <taxon>Ustilaginomycetes</taxon>
        <taxon>Ustilaginales</taxon>
        <taxon>Anthracoideaceae</taxon>
        <taxon>Testicularia</taxon>
    </lineage>
</organism>
<dbReference type="SUPFAM" id="SSF158573">
    <property type="entry name" value="GINS helical bundle-like"/>
    <property type="match status" value="1"/>
</dbReference>
<dbReference type="OrthoDB" id="10251744at2759"/>
<protein>
    <recommendedName>
        <fullName evidence="1">DNA replication complex GINS protein PSF3</fullName>
    </recommendedName>
</protein>
<feature type="region of interest" description="Disordered" evidence="2">
    <location>
        <begin position="137"/>
        <end position="158"/>
    </location>
</feature>
<dbReference type="PANTHER" id="PTHR22768:SF0">
    <property type="entry name" value="DNA REPLICATION COMPLEX GINS PROTEIN PSF3"/>
    <property type="match status" value="1"/>
</dbReference>
<dbReference type="PANTHER" id="PTHR22768">
    <property type="entry name" value="DNA REPLICATION COMPLEX GINS PROTEIN PSF3"/>
    <property type="match status" value="1"/>
</dbReference>
<evidence type="ECO:0000313" key="5">
    <source>
        <dbReference type="Proteomes" id="UP000246740"/>
    </source>
</evidence>
<dbReference type="InterPro" id="IPR055221">
    <property type="entry name" value="PSF3_N"/>
</dbReference>
<sequence length="223" mass="24051">MDQNYWSVDDFVADSQKLPCTFNIEVPNMGQLQNTDETNIKALSRLELPFWLAELLALNNIVSISKPKAYSARVKAALDAEPTSVQLRHQNVHWYALGMRLAQLMENDDAEMQVLSKAYLGRLPHIFEQTQHLSSATSSAGIGGSSGSGNRSGPSADVQEQLGLATSQAIAAMVSDGPALGMSAGNAMSAEIAEFLAGLDETERLRKSHSTHIPTQGLAYGTF</sequence>
<dbReference type="InParanoid" id="A0A317XY54"/>
<dbReference type="Proteomes" id="UP000246740">
    <property type="component" value="Unassembled WGS sequence"/>
</dbReference>
<keyword evidence="1" id="KW-0235">DNA replication</keyword>